<dbReference type="AlphaFoldDB" id="A8I6Z8"/>
<dbReference type="PANTHER" id="PTHR43767">
    <property type="entry name" value="LONG-CHAIN-FATTY-ACID--COA LIGASE"/>
    <property type="match status" value="1"/>
</dbReference>
<dbReference type="InterPro" id="IPR050237">
    <property type="entry name" value="ATP-dep_AMP-bd_enzyme"/>
</dbReference>
<dbReference type="EMBL" id="AP009384">
    <property type="protein sequence ID" value="BAF88060.1"/>
    <property type="molecule type" value="Genomic_DNA"/>
</dbReference>
<dbReference type="Pfam" id="PF00501">
    <property type="entry name" value="AMP-binding"/>
    <property type="match status" value="1"/>
</dbReference>
<dbReference type="InterPro" id="IPR042099">
    <property type="entry name" value="ANL_N_sf"/>
</dbReference>
<dbReference type="eggNOG" id="COG0318">
    <property type="taxonomic scope" value="Bacteria"/>
</dbReference>
<dbReference type="RefSeq" id="WP_012170589.1">
    <property type="nucleotide sequence ID" value="NC_009937.1"/>
</dbReference>
<dbReference type="STRING" id="438753.AZC_2062"/>
<protein>
    <submittedName>
        <fullName evidence="2">AMP-dependent synthetase</fullName>
    </submittedName>
</protein>
<reference evidence="2 3" key="5">
    <citation type="journal article" date="2010" name="Appl. Environ. Microbiol.">
        <title>phrR-like gene praR of Azorhizobium caulinodans ORS571 is essential for symbiosis with Sesbania rostrata and is involved in expression of reb genes.</title>
        <authorList>
            <person name="Akiba N."/>
            <person name="Aono T."/>
            <person name="Toyazaki H."/>
            <person name="Sato S."/>
            <person name="Oyaizu H."/>
        </authorList>
    </citation>
    <scope>NUCLEOTIDE SEQUENCE [LARGE SCALE GENOMIC DNA]</scope>
    <source>
        <strain evidence="3">ATCC 43989 / DSM 5975 / JCM 20966 / LMG 6465 / NBRC 14845 / NCIMB 13405 / ORS 571</strain>
    </source>
</reference>
<dbReference type="Proteomes" id="UP000000270">
    <property type="component" value="Chromosome"/>
</dbReference>
<reference evidence="3" key="2">
    <citation type="submission" date="2007-04" db="EMBL/GenBank/DDBJ databases">
        <title>Complete genome sequence of the nitrogen-fixing bacterium Azorhizobium caulinodans ORS571.</title>
        <authorList>
            <person name="Lee K.B."/>
            <person name="Backer P.D."/>
            <person name="Aono T."/>
            <person name="Liu C.T."/>
            <person name="Suzuki S."/>
            <person name="Suzuki T."/>
            <person name="Kaneko T."/>
            <person name="Yamada M."/>
            <person name="Tabata S."/>
            <person name="Kupfer D.M."/>
            <person name="Najar F.Z."/>
            <person name="Wiley G.B."/>
            <person name="Roe B."/>
            <person name="Binnewies T."/>
            <person name="Ussery D."/>
            <person name="Vereecke D."/>
            <person name="Gevers D."/>
            <person name="Holsters M."/>
            <person name="Oyaizu H."/>
        </authorList>
    </citation>
    <scope>NUCLEOTIDE SEQUENCE [LARGE SCALE GENOMIC DNA]</scope>
    <source>
        <strain evidence="3">ATCC 43989 / DSM 5975 / JCM 20966 / LMG 6465 / NBRC 14845 / NCIMB 13405 / ORS 571</strain>
    </source>
</reference>
<gene>
    <name evidence="2" type="ordered locus">AZC_2062</name>
</gene>
<organism evidence="2 3">
    <name type="scientific">Azorhizobium caulinodans (strain ATCC 43989 / DSM 5975 / JCM 20966 / LMG 6465 / NBRC 14845 / NCIMB 13405 / ORS 571)</name>
    <dbReference type="NCBI Taxonomy" id="438753"/>
    <lineage>
        <taxon>Bacteria</taxon>
        <taxon>Pseudomonadati</taxon>
        <taxon>Pseudomonadota</taxon>
        <taxon>Alphaproteobacteria</taxon>
        <taxon>Hyphomicrobiales</taxon>
        <taxon>Xanthobacteraceae</taxon>
        <taxon>Azorhizobium</taxon>
    </lineage>
</organism>
<dbReference type="InterPro" id="IPR020845">
    <property type="entry name" value="AMP-binding_CS"/>
</dbReference>
<dbReference type="KEGG" id="azc:AZC_2062"/>
<evidence type="ECO:0000313" key="3">
    <source>
        <dbReference type="Proteomes" id="UP000000270"/>
    </source>
</evidence>
<reference evidence="2 3" key="3">
    <citation type="journal article" date="2008" name="BMC Genomics">
        <title>The genome of the versatile nitrogen fixer Azorhizobium caulinodans ORS571.</title>
        <authorList>
            <person name="Lee KB."/>
            <person name="Backer P.D."/>
            <person name="Aono T."/>
            <person name="Liu CT."/>
            <person name="Suzuki S."/>
            <person name="Suzuki T."/>
            <person name="Kaneko T."/>
            <person name="Yamada M."/>
            <person name="Tabata S."/>
            <person name="Kupfer D.M."/>
            <person name="Najar F.Z."/>
            <person name="Wiley G.B."/>
            <person name="Roe B."/>
            <person name="Binnewies T.T."/>
            <person name="Ussery D.W."/>
            <person name="D'Haeze W."/>
            <person name="Herder J.D."/>
            <person name="Gevers D."/>
            <person name="Vereecke D."/>
            <person name="Holsters M."/>
            <person name="Oyaizu H."/>
        </authorList>
    </citation>
    <scope>NUCLEOTIDE SEQUENCE [LARGE SCALE GENOMIC DNA]</scope>
    <source>
        <strain evidence="3">ATCC 43989 / DSM 5975 / JCM 20966 / LMG 6465 / NBRC 14845 / NCIMB 13405 / ORS 571</strain>
    </source>
</reference>
<reference evidence="2 3" key="4">
    <citation type="journal article" date="2009" name="Appl. Environ. Microbiol.">
        <title>Comparative genome-wide transcriptional profiling of Azorhizobium caulinodans ORS571 grown under free-living and symbiotic conditions.</title>
        <authorList>
            <person name="Tsukada S."/>
            <person name="Aono T."/>
            <person name="Akiba N."/>
            <person name="Lee KB."/>
            <person name="Liu CT."/>
            <person name="Toyazaki H."/>
            <person name="Oyaizu H."/>
        </authorList>
    </citation>
    <scope>NUCLEOTIDE SEQUENCE [LARGE SCALE GENOMIC DNA]</scope>
    <source>
        <strain evidence="3">ATCC 43989 / DSM 5975 / JCM 20966 / LMG 6465 / NBRC 14845 / NCIMB 13405 / ORS 571</strain>
    </source>
</reference>
<reference evidence="2 3" key="1">
    <citation type="journal article" date="2007" name="Appl. Environ. Microbiol.">
        <title>Rhizobial factors required for stem nodule maturation and maintenance in Sesbania rostrata-Azorhizobium caulinodans ORS571 symbiosis.</title>
        <authorList>
            <person name="Suzuki S."/>
            <person name="Aono T."/>
            <person name="Lee KB."/>
            <person name="Suzuki T."/>
            <person name="Liu CT."/>
            <person name="Miwa H."/>
            <person name="Wakao S."/>
            <person name="Iki T."/>
            <person name="Oyaizu H."/>
        </authorList>
    </citation>
    <scope>NUCLEOTIDE SEQUENCE [LARGE SCALE GENOMIC DNA]</scope>
    <source>
        <strain evidence="3">ATCC 43989 / DSM 5975 / JCM 20966 / LMG 6465 / NBRC 14845 / NCIMB 13405 / ORS 571</strain>
    </source>
</reference>
<dbReference type="HOGENOM" id="CLU_000022_59_10_5"/>
<dbReference type="PANTHER" id="PTHR43767:SF1">
    <property type="entry name" value="NONRIBOSOMAL PEPTIDE SYNTHASE PES1 (EUROFUNG)-RELATED"/>
    <property type="match status" value="1"/>
</dbReference>
<sequence>MTDPTCAGLFPEPDGTSDRPLVWDDRSGVWRTADDIRGLSLRLAQRIERPGKQLVFLLATNAPETLVGLLAAAAAGHAVALIDPTLSPDRLDDLVRDYRPELVIGTGAGALCQPGNWNVAPSDGVFPEIAARIGATGPSDIHPDLGLLLLTSGTTGSSKFVRLSWAAVTANARQIAASLAITRESVAIAHLPFHYSYGLSVITSHLAMGARIAFIDDALTSPSFWDKVADCGGSHFPGVPFHYRVLTRLGLDRAPSSVTCFTQAGGHLETLTQTTMIAVCEKRGARFYVMYGQTEASPRMSCVPSDRLLEKLGSVGLAMPEGRLSIIDGEGRPLPAGETGGVVYEGPNVMMGYATCRTDLSLGDTTGGRIETGDLGRLDAEGFLFLSGRAARFAKIAGLRLSLDDMERQLAGLGTVACLDLGERIAVVFEGDVPEGAKEQARTLALACKIPAATFQLRALPEIPRKTSGKMDYARAKEALNV</sequence>
<keyword evidence="3" id="KW-1185">Reference proteome</keyword>
<accession>A8I6Z8</accession>
<evidence type="ECO:0000313" key="2">
    <source>
        <dbReference type="EMBL" id="BAF88060.1"/>
    </source>
</evidence>
<dbReference type="SUPFAM" id="SSF56801">
    <property type="entry name" value="Acetyl-CoA synthetase-like"/>
    <property type="match status" value="1"/>
</dbReference>
<evidence type="ECO:0000259" key="1">
    <source>
        <dbReference type="Pfam" id="PF00501"/>
    </source>
</evidence>
<proteinExistence type="predicted"/>
<dbReference type="InterPro" id="IPR000873">
    <property type="entry name" value="AMP-dep_synth/lig_dom"/>
</dbReference>
<dbReference type="Gene3D" id="3.40.50.12780">
    <property type="entry name" value="N-terminal domain of ligase-like"/>
    <property type="match status" value="1"/>
</dbReference>
<name>A8I6Z8_AZOC5</name>
<feature type="domain" description="AMP-dependent synthetase/ligase" evidence="1">
    <location>
        <begin position="16"/>
        <end position="353"/>
    </location>
</feature>
<dbReference type="PROSITE" id="PS00455">
    <property type="entry name" value="AMP_BINDING"/>
    <property type="match status" value="1"/>
</dbReference>
<reference evidence="2 3" key="6">
    <citation type="journal article" date="2011" name="Appl. Environ. Microbiol.">
        <title>Involvement of the azorhizobial chromosome partition gene (parA) in the onset of bacteroid differentiation during Sesbania rostrata stem nodule development.</title>
        <authorList>
            <person name="Liu CT."/>
            <person name="Lee KB."/>
            <person name="Wang YS."/>
            <person name="Peng MH."/>
            <person name="Lee KT."/>
            <person name="Suzuki S."/>
            <person name="Suzuki T."/>
            <person name="Oyaizu H."/>
        </authorList>
    </citation>
    <scope>NUCLEOTIDE SEQUENCE [LARGE SCALE GENOMIC DNA]</scope>
    <source>
        <strain evidence="3">ATCC 43989 / DSM 5975 / JCM 20966 / LMG 6465 / NBRC 14845 / NCIMB 13405 / ORS 571</strain>
    </source>
</reference>